<evidence type="ECO:0000256" key="1">
    <source>
        <dbReference type="ARBA" id="ARBA00022801"/>
    </source>
</evidence>
<dbReference type="InterPro" id="IPR001375">
    <property type="entry name" value="Peptidase_S9_cat"/>
</dbReference>
<sequence length="670" mass="75877">MMKTPRRLNKVLFLFVSILISVHSASALEADDFFNGGGLSTAAMNPNGQWVALLSFDNKHQRIEIKSTDLSQSLTLLDTKTFTDHEKSTISSMLWLDDNHLAVQYSLYREGIHQLKDTKVRHDLLIINIPQDNGKLLQTPFEELDIKSVRTSGRLVNPLEETAGEFLYAKNGSTSKIYRLKISLLNNYNQKLNKLTRIDGGQFTKANEIASINGYALAWYSQSDQPKAVLSYHSDDELILNYIDENSEATVLYSWKNDKVLSEEKDFFPIALADKANEFYCLDLNEDIERSIYRVNFKTGDIQLFYQTSSYKITDFIADDDNNNIYGVKVLRNGFIDFEYFDATETANAKDETSAQEKAELNLRIGANYSSQYTLAYRITHDEPGHYLLIDNKTQKSKLLGSRYPAVLGKTSSQLIEGSVAVDDLTIPYLLSLPKNASTPKAPLIVMPHGGPIGVHDDRYFDLHSQFLVENGYGVLRVNFRGSSGYSEALEKAGTKQWGDGMLRDILEATKKVIAMPEVDEQRVCIMGFSYGGYAASMLLIDNPELFKCGVNVSGVSDLNLHLNAHFLSSSVDEWYKEQVGNSLIDYDQLKAISPIYKIQDLQRPIFVIHGSQDDIVDVEHAHRFKALLEKHNKPHQWKIYPDSGHHFFDPEVMTELMTISVEFIDQQLK</sequence>
<feature type="domain" description="Peptidase S9 prolyl oligopeptidase catalytic" evidence="3">
    <location>
        <begin position="461"/>
        <end position="670"/>
    </location>
</feature>
<organism evidence="4 5">
    <name type="scientific">Sessilibacter corallicola</name>
    <dbReference type="NCBI Taxonomy" id="2904075"/>
    <lineage>
        <taxon>Bacteria</taxon>
        <taxon>Pseudomonadati</taxon>
        <taxon>Pseudomonadota</taxon>
        <taxon>Gammaproteobacteria</taxon>
        <taxon>Cellvibrionales</taxon>
        <taxon>Cellvibrionaceae</taxon>
        <taxon>Sessilibacter</taxon>
    </lineage>
</organism>
<keyword evidence="1" id="KW-0378">Hydrolase</keyword>
<dbReference type="SUPFAM" id="SSF82171">
    <property type="entry name" value="DPP6 N-terminal domain-like"/>
    <property type="match status" value="1"/>
</dbReference>
<dbReference type="PANTHER" id="PTHR42776:SF27">
    <property type="entry name" value="DIPEPTIDYL PEPTIDASE FAMILY MEMBER 6"/>
    <property type="match status" value="1"/>
</dbReference>
<evidence type="ECO:0000259" key="3">
    <source>
        <dbReference type="Pfam" id="PF00326"/>
    </source>
</evidence>
<accession>A0ABQ0AD19</accession>
<feature type="chain" id="PRO_5045044309" description="Peptidase S9 prolyl oligopeptidase catalytic domain-containing protein" evidence="2">
    <location>
        <begin position="30"/>
        <end position="670"/>
    </location>
</feature>
<dbReference type="InterPro" id="IPR029058">
    <property type="entry name" value="AB_hydrolase_fold"/>
</dbReference>
<evidence type="ECO:0000256" key="2">
    <source>
        <dbReference type="SAM" id="SignalP"/>
    </source>
</evidence>
<evidence type="ECO:0000313" key="5">
    <source>
        <dbReference type="Proteomes" id="UP001465153"/>
    </source>
</evidence>
<reference evidence="4 5" key="1">
    <citation type="submission" date="2024-04" db="EMBL/GenBank/DDBJ databases">
        <title>Draft genome sequence of Sessilibacter corallicola NBRC 116591.</title>
        <authorList>
            <person name="Miyakawa T."/>
            <person name="Kusuya Y."/>
            <person name="Miura T."/>
        </authorList>
    </citation>
    <scope>NUCLEOTIDE SEQUENCE [LARGE SCALE GENOMIC DNA]</scope>
    <source>
        <strain evidence="4 5">KU-00831-HH</strain>
    </source>
</reference>
<dbReference type="EMBL" id="BAABWN010000012">
    <property type="protein sequence ID" value="GAA6169542.1"/>
    <property type="molecule type" value="Genomic_DNA"/>
</dbReference>
<keyword evidence="2" id="KW-0732">Signal</keyword>
<proteinExistence type="predicted"/>
<dbReference type="PANTHER" id="PTHR42776">
    <property type="entry name" value="SERINE PEPTIDASE S9 FAMILY MEMBER"/>
    <property type="match status" value="1"/>
</dbReference>
<dbReference type="RefSeq" id="WP_353304043.1">
    <property type="nucleotide sequence ID" value="NZ_BAABWN010000012.1"/>
</dbReference>
<protein>
    <recommendedName>
        <fullName evidence="3">Peptidase S9 prolyl oligopeptidase catalytic domain-containing protein</fullName>
    </recommendedName>
</protein>
<dbReference type="Gene3D" id="3.40.50.1820">
    <property type="entry name" value="alpha/beta hydrolase"/>
    <property type="match status" value="1"/>
</dbReference>
<keyword evidence="5" id="KW-1185">Reference proteome</keyword>
<dbReference type="Proteomes" id="UP001465153">
    <property type="component" value="Unassembled WGS sequence"/>
</dbReference>
<feature type="signal peptide" evidence="2">
    <location>
        <begin position="1"/>
        <end position="29"/>
    </location>
</feature>
<evidence type="ECO:0000313" key="4">
    <source>
        <dbReference type="EMBL" id="GAA6169542.1"/>
    </source>
</evidence>
<dbReference type="SUPFAM" id="SSF53474">
    <property type="entry name" value="alpha/beta-Hydrolases"/>
    <property type="match status" value="1"/>
</dbReference>
<comment type="caution">
    <text evidence="4">The sequence shown here is derived from an EMBL/GenBank/DDBJ whole genome shotgun (WGS) entry which is preliminary data.</text>
</comment>
<dbReference type="Pfam" id="PF00326">
    <property type="entry name" value="Peptidase_S9"/>
    <property type="match status" value="1"/>
</dbReference>
<gene>
    <name evidence="4" type="ORF">NBRC116591_33530</name>
</gene>
<name>A0ABQ0AD19_9GAMM</name>